<dbReference type="Proteomes" id="UP000694409">
    <property type="component" value="Unassembled WGS sequence"/>
</dbReference>
<dbReference type="PANTHER" id="PTHR33487">
    <property type="entry name" value="CILIA- AND FLAGELLA-ASSOCIATED PROTEIN 54"/>
    <property type="match status" value="1"/>
</dbReference>
<evidence type="ECO:0000313" key="1">
    <source>
        <dbReference type="Ensembl" id="ENSSCAP00000009224.1"/>
    </source>
</evidence>
<organism evidence="1 2">
    <name type="scientific">Serinus canaria</name>
    <name type="common">Island canary</name>
    <name type="synonym">Fringilla canaria</name>
    <dbReference type="NCBI Taxonomy" id="9135"/>
    <lineage>
        <taxon>Eukaryota</taxon>
        <taxon>Metazoa</taxon>
        <taxon>Chordata</taxon>
        <taxon>Craniata</taxon>
        <taxon>Vertebrata</taxon>
        <taxon>Euteleostomi</taxon>
        <taxon>Archelosauria</taxon>
        <taxon>Archosauria</taxon>
        <taxon>Dinosauria</taxon>
        <taxon>Saurischia</taxon>
        <taxon>Theropoda</taxon>
        <taxon>Coelurosauria</taxon>
        <taxon>Aves</taxon>
        <taxon>Neognathae</taxon>
        <taxon>Neoaves</taxon>
        <taxon>Telluraves</taxon>
        <taxon>Australaves</taxon>
        <taxon>Passeriformes</taxon>
        <taxon>Passeroidea</taxon>
        <taxon>Fringillidae</taxon>
        <taxon>Carduelinae</taxon>
        <taxon>Serinus</taxon>
    </lineage>
</organism>
<accession>A0A8C9MW42</accession>
<dbReference type="OMA" id="XEYKLAL"/>
<evidence type="ECO:0008006" key="3">
    <source>
        <dbReference type="Google" id="ProtNLM"/>
    </source>
</evidence>
<reference evidence="1" key="1">
    <citation type="submission" date="2025-08" db="UniProtKB">
        <authorList>
            <consortium name="Ensembl"/>
        </authorList>
    </citation>
    <scope>IDENTIFICATION</scope>
</reference>
<evidence type="ECO:0000313" key="2">
    <source>
        <dbReference type="Proteomes" id="UP000694409"/>
    </source>
</evidence>
<sequence length="417" mass="47984">EWYYNERLVKVGDTLAQIKFHALQARNICIYQMVCSRDRNLQNQESLQTCLNALTSLRLTMQVISSIQVLEYLLWASICMESSIPLLSVHYLTWRATLYTAVSQCYFDCQADIHGEIFARRGLIKIDELKQLEDISSSLERAETEKIFREATLKMSVMIFKRAVYESRRNPNSFRRESKVNPRKTLSWPRTATERLLVAMFDGVAAQFLAILEALSDPSRNLLPPHPPVPDEVQIRDVTSELFSAGLEILSGNSLKKPKQLLMLAGKVSGDAAVKFVKLAFSYEEWNVFYSAFEFVDNFLQAQDDPTWKKADIELKLLTLMQPIVFPGKFDRSFSITDGGKSKEGSTHQGSEKTQTIRSENYFKKLFLKLSTCLMCLWQKCKMELQEIQKCGSHCLEYIHKHQAYQVLLHCIVFLLI</sequence>
<proteinExistence type="predicted"/>
<dbReference type="InterPro" id="IPR027912">
    <property type="entry name" value="CFAP54"/>
</dbReference>
<dbReference type="AlphaFoldDB" id="A0A8C9MW42"/>
<protein>
    <recommendedName>
        <fullName evidence="3">Cilia and flagella associated protein 54</fullName>
    </recommendedName>
</protein>
<keyword evidence="2" id="KW-1185">Reference proteome</keyword>
<dbReference type="Pfam" id="PF14858">
    <property type="entry name" value="CFAP54_N"/>
    <property type="match status" value="2"/>
</dbReference>
<dbReference type="GO" id="GO:0060271">
    <property type="term" value="P:cilium assembly"/>
    <property type="evidence" value="ECO:0007669"/>
    <property type="project" value="TreeGrafter"/>
</dbReference>
<dbReference type="Ensembl" id="ENSSCAT00000010416.1">
    <property type="protein sequence ID" value="ENSSCAP00000009224.1"/>
    <property type="gene ID" value="ENSSCAG00000007043.1"/>
</dbReference>
<dbReference type="PANTHER" id="PTHR33487:SF1">
    <property type="entry name" value="CILIA- AND FLAGELLA-ASSOCIATED PROTEIN 54"/>
    <property type="match status" value="1"/>
</dbReference>
<dbReference type="GeneTree" id="ENSGT00940000162970"/>
<reference evidence="1" key="2">
    <citation type="submission" date="2025-09" db="UniProtKB">
        <authorList>
            <consortium name="Ensembl"/>
        </authorList>
    </citation>
    <scope>IDENTIFICATION</scope>
</reference>
<name>A0A8C9MW42_SERCA</name>